<dbReference type="EMBL" id="CP126649">
    <property type="protein sequence ID" value="WJZ81943.1"/>
    <property type="molecule type" value="Genomic_DNA"/>
</dbReference>
<feature type="compositionally biased region" description="Basic and acidic residues" evidence="2">
    <location>
        <begin position="479"/>
        <end position="490"/>
    </location>
</feature>
<feature type="region of interest" description="Disordered" evidence="2">
    <location>
        <begin position="146"/>
        <end position="166"/>
    </location>
</feature>
<keyword evidence="4" id="KW-1185">Reference proteome</keyword>
<feature type="compositionally biased region" description="Polar residues" evidence="2">
    <location>
        <begin position="461"/>
        <end position="477"/>
    </location>
</feature>
<accession>A0ABY9BGD4</accession>
<evidence type="ECO:0000313" key="4">
    <source>
        <dbReference type="Proteomes" id="UP001227230"/>
    </source>
</evidence>
<protein>
    <recommendedName>
        <fullName evidence="5">Intracellular protein transport protein USO1-like</fullName>
    </recommendedName>
</protein>
<feature type="region of interest" description="Disordered" evidence="2">
    <location>
        <begin position="447"/>
        <end position="490"/>
    </location>
</feature>
<evidence type="ECO:0008006" key="5">
    <source>
        <dbReference type="Google" id="ProtNLM"/>
    </source>
</evidence>
<reference evidence="3 4" key="1">
    <citation type="journal article" date="2023" name="Hortic Res">
        <title>The complete reference genome for grapevine (Vitis vinifera L.) genetics and breeding.</title>
        <authorList>
            <person name="Shi X."/>
            <person name="Cao S."/>
            <person name="Wang X."/>
            <person name="Huang S."/>
            <person name="Wang Y."/>
            <person name="Liu Z."/>
            <person name="Liu W."/>
            <person name="Leng X."/>
            <person name="Peng Y."/>
            <person name="Wang N."/>
            <person name="Wang Y."/>
            <person name="Ma Z."/>
            <person name="Xu X."/>
            <person name="Zhang F."/>
            <person name="Xue H."/>
            <person name="Zhong H."/>
            <person name="Wang Y."/>
            <person name="Zhang K."/>
            <person name="Velt A."/>
            <person name="Avia K."/>
            <person name="Holtgrawe D."/>
            <person name="Grimplet J."/>
            <person name="Matus J.T."/>
            <person name="Ware D."/>
            <person name="Wu X."/>
            <person name="Wang H."/>
            <person name="Liu C."/>
            <person name="Fang Y."/>
            <person name="Rustenholz C."/>
            <person name="Cheng Z."/>
            <person name="Xiao H."/>
            <person name="Zhou Y."/>
        </authorList>
    </citation>
    <scope>NUCLEOTIDE SEQUENCE [LARGE SCALE GENOMIC DNA]</scope>
    <source>
        <strain evidence="4">cv. Pinot noir / PN40024</strain>
        <tissue evidence="3">Leaf</tissue>
    </source>
</reference>
<name>A0ABY9BGD4_VITVI</name>
<gene>
    <name evidence="3" type="ORF">VitviT2T_001749</name>
</gene>
<sequence length="681" mass="76717">MKRGEKSEEEIAEKKENLGVKVRKRVLVGKRAGPSTPSPAWRLGPAQDSIIVNKGASIFSARKLAATLWEIHHFLPLAKMHRGGGGGGPPPPPPLKLRHRHHLHYRDKGLDLPTLLTDPFPTSPDQPASASSLRRHVATTLMQHRRANERNSRALQPVSPASYGSSLEVGPYNPAVTPTSSLDFKGGIGESSYSLKTSTDLLKVLNRIWSLEEQHASNVSLIKALKMELGHARARIKRLLRDQQAERHEIDDLMKQVEDKLLRKSSKEQDRVNSAVQSVRDELENERKLRKHSESLHRKLARELSEVKSSFSNALKELEKERKSRELLEDLCDEFAKGIRDYQQEVHALKQKSDSDWAGRADHDRLILHLSESWLDERMQTKLVETQLGSAENNPILDKLSFEIETFLQAKQMHTSKTNSNMLPREPTKERYLRRNSLESVPLHDAVSAPQDAGDEEASAGSDTNCFELNKPTTSNFKPHGDEPEAHTDRMIKSKKKLVPHERIKGRNPSSLQVKFEEQMARAMACNGNKTTQVVDTDQQRKISEGIPLEASITPKPENCEATEDRSYERKIKHDAIIQEPNLNYDIDSLIRSQYLSSEAGNIRPENDDDCCEASFGNSAWRSHGSPVREWMVKLTSPDLDIPESSSKLAPKENTLKAKLLEARLKGKRSRLKATNTKGSL</sequence>
<organism evidence="3 4">
    <name type="scientific">Vitis vinifera</name>
    <name type="common">Grape</name>
    <dbReference type="NCBI Taxonomy" id="29760"/>
    <lineage>
        <taxon>Eukaryota</taxon>
        <taxon>Viridiplantae</taxon>
        <taxon>Streptophyta</taxon>
        <taxon>Embryophyta</taxon>
        <taxon>Tracheophyta</taxon>
        <taxon>Spermatophyta</taxon>
        <taxon>Magnoliopsida</taxon>
        <taxon>eudicotyledons</taxon>
        <taxon>Gunneridae</taxon>
        <taxon>Pentapetalae</taxon>
        <taxon>rosids</taxon>
        <taxon>Vitales</taxon>
        <taxon>Vitaceae</taxon>
        <taxon>Viteae</taxon>
        <taxon>Vitis</taxon>
    </lineage>
</organism>
<dbReference type="InterPro" id="IPR043424">
    <property type="entry name" value="BLT-like"/>
</dbReference>
<evidence type="ECO:0000256" key="1">
    <source>
        <dbReference type="SAM" id="Coils"/>
    </source>
</evidence>
<dbReference type="PANTHER" id="PTHR31071:SF59">
    <property type="entry name" value="INTRACELLULAR PROTEIN TRANSPORTER USO1-LIKE PROTEIN"/>
    <property type="match status" value="1"/>
</dbReference>
<dbReference type="Proteomes" id="UP001227230">
    <property type="component" value="Chromosome 2"/>
</dbReference>
<evidence type="ECO:0000313" key="3">
    <source>
        <dbReference type="EMBL" id="WJZ81943.1"/>
    </source>
</evidence>
<proteinExistence type="predicted"/>
<dbReference type="PANTHER" id="PTHR31071">
    <property type="entry name" value="GB|AAF24581.1"/>
    <property type="match status" value="1"/>
</dbReference>
<keyword evidence="1" id="KW-0175">Coiled coil</keyword>
<evidence type="ECO:0000256" key="2">
    <source>
        <dbReference type="SAM" id="MobiDB-lite"/>
    </source>
</evidence>
<feature type="coiled-coil region" evidence="1">
    <location>
        <begin position="222"/>
        <end position="260"/>
    </location>
</feature>